<evidence type="ECO:0000256" key="10">
    <source>
        <dbReference type="ARBA" id="ARBA00023285"/>
    </source>
</evidence>
<organism evidence="14 15">
    <name type="scientific">Myroides indicus</name>
    <dbReference type="NCBI Taxonomy" id="1323422"/>
    <lineage>
        <taxon>Bacteria</taxon>
        <taxon>Pseudomonadati</taxon>
        <taxon>Bacteroidota</taxon>
        <taxon>Flavobacteriia</taxon>
        <taxon>Flavobacteriales</taxon>
        <taxon>Flavobacteriaceae</taxon>
        <taxon>Myroides</taxon>
    </lineage>
</organism>
<keyword evidence="6" id="KW-0547">Nucleotide-binding</keyword>
<keyword evidence="10" id="KW-0170">Cobalt</keyword>
<feature type="domain" description="3-dehydroquinate synthase N-terminal" evidence="12">
    <location>
        <begin position="62"/>
        <end position="174"/>
    </location>
</feature>
<dbReference type="FunFam" id="3.40.50.1970:FF:000007">
    <property type="entry name" value="Pentafunctional AROM polypeptide"/>
    <property type="match status" value="1"/>
</dbReference>
<comment type="cofactor">
    <cofactor evidence="3">
        <name>Zn(2+)</name>
        <dbReference type="ChEBI" id="CHEBI:29105"/>
    </cofactor>
</comment>
<keyword evidence="8" id="KW-0520">NAD</keyword>
<dbReference type="GO" id="GO:0003856">
    <property type="term" value="F:3-dehydroquinate synthase activity"/>
    <property type="evidence" value="ECO:0007669"/>
    <property type="project" value="UniProtKB-UniRule"/>
</dbReference>
<comment type="cofactor">
    <cofactor evidence="2">
        <name>Co(2+)</name>
        <dbReference type="ChEBI" id="CHEBI:48828"/>
    </cofactor>
</comment>
<keyword evidence="15" id="KW-1185">Reference proteome</keyword>
<keyword evidence="5" id="KW-0479">Metal-binding</keyword>
<evidence type="ECO:0000256" key="9">
    <source>
        <dbReference type="ARBA" id="ARBA00023239"/>
    </source>
</evidence>
<gene>
    <name evidence="14" type="ORF">C8P70_10151</name>
</gene>
<dbReference type="InterPro" id="IPR030960">
    <property type="entry name" value="DHQS/DOIS_N"/>
</dbReference>
<evidence type="ECO:0000256" key="7">
    <source>
        <dbReference type="ARBA" id="ARBA00022833"/>
    </source>
</evidence>
<dbReference type="Pfam" id="PF24621">
    <property type="entry name" value="DHQS_C"/>
    <property type="match status" value="1"/>
</dbReference>
<protein>
    <recommendedName>
        <fullName evidence="11">3-dehydroquinate synthase</fullName>
        <ecNumber evidence="11">4.2.3.4</ecNumber>
    </recommendedName>
</protein>
<dbReference type="EMBL" id="SOAG01000001">
    <property type="protein sequence ID" value="TDS66155.1"/>
    <property type="molecule type" value="Genomic_DNA"/>
</dbReference>
<evidence type="ECO:0000256" key="11">
    <source>
        <dbReference type="NCBIfam" id="TIGR01357"/>
    </source>
</evidence>
<dbReference type="Gene3D" id="3.40.50.1970">
    <property type="match status" value="1"/>
</dbReference>
<evidence type="ECO:0000256" key="1">
    <source>
        <dbReference type="ARBA" id="ARBA00001911"/>
    </source>
</evidence>
<evidence type="ECO:0000256" key="5">
    <source>
        <dbReference type="ARBA" id="ARBA00022723"/>
    </source>
</evidence>
<dbReference type="NCBIfam" id="TIGR01357">
    <property type="entry name" value="aroB"/>
    <property type="match status" value="1"/>
</dbReference>
<dbReference type="GO" id="GO:0005737">
    <property type="term" value="C:cytoplasm"/>
    <property type="evidence" value="ECO:0007669"/>
    <property type="project" value="InterPro"/>
</dbReference>
<name>A0A4R7FBX1_9FLAO</name>
<dbReference type="RefSeq" id="WP_133711342.1">
    <property type="nucleotide sequence ID" value="NZ_SOAG01000001.1"/>
</dbReference>
<dbReference type="CDD" id="cd08195">
    <property type="entry name" value="DHQS"/>
    <property type="match status" value="1"/>
</dbReference>
<dbReference type="AlphaFoldDB" id="A0A4R7FBX1"/>
<evidence type="ECO:0000256" key="8">
    <source>
        <dbReference type="ARBA" id="ARBA00023027"/>
    </source>
</evidence>
<evidence type="ECO:0000313" key="14">
    <source>
        <dbReference type="EMBL" id="TDS66155.1"/>
    </source>
</evidence>
<dbReference type="SUPFAM" id="SSF56796">
    <property type="entry name" value="Dehydroquinate synthase-like"/>
    <property type="match status" value="1"/>
</dbReference>
<dbReference type="GO" id="GO:0009073">
    <property type="term" value="P:aromatic amino acid family biosynthetic process"/>
    <property type="evidence" value="ECO:0007669"/>
    <property type="project" value="InterPro"/>
</dbReference>
<comment type="caution">
    <text evidence="14">The sequence shown here is derived from an EMBL/GenBank/DDBJ whole genome shotgun (WGS) entry which is preliminary data.</text>
</comment>
<keyword evidence="7" id="KW-0862">Zinc</keyword>
<keyword evidence="9" id="KW-0456">Lyase</keyword>
<evidence type="ECO:0000256" key="3">
    <source>
        <dbReference type="ARBA" id="ARBA00001947"/>
    </source>
</evidence>
<dbReference type="OrthoDB" id="9806583at2"/>
<dbReference type="Proteomes" id="UP000295215">
    <property type="component" value="Unassembled WGS sequence"/>
</dbReference>
<evidence type="ECO:0000259" key="13">
    <source>
        <dbReference type="Pfam" id="PF24621"/>
    </source>
</evidence>
<dbReference type="GO" id="GO:0009423">
    <property type="term" value="P:chorismate biosynthetic process"/>
    <property type="evidence" value="ECO:0007669"/>
    <property type="project" value="UniProtKB-UniRule"/>
</dbReference>
<feature type="domain" description="3-dehydroquinate synthase C-terminal" evidence="13">
    <location>
        <begin position="176"/>
        <end position="319"/>
    </location>
</feature>
<proteinExistence type="predicted"/>
<dbReference type="EC" id="4.2.3.4" evidence="11"/>
<dbReference type="GO" id="GO:0046872">
    <property type="term" value="F:metal ion binding"/>
    <property type="evidence" value="ECO:0007669"/>
    <property type="project" value="UniProtKB-KW"/>
</dbReference>
<dbReference type="GO" id="GO:0000166">
    <property type="term" value="F:nucleotide binding"/>
    <property type="evidence" value="ECO:0007669"/>
    <property type="project" value="UniProtKB-KW"/>
</dbReference>
<dbReference type="InterPro" id="IPR056179">
    <property type="entry name" value="DHQS_C"/>
</dbReference>
<accession>A0A4R7FBX1</accession>
<evidence type="ECO:0000259" key="12">
    <source>
        <dbReference type="Pfam" id="PF01761"/>
    </source>
</evidence>
<dbReference type="InterPro" id="IPR016037">
    <property type="entry name" value="DHQ_synth_AroB"/>
</dbReference>
<dbReference type="PANTHER" id="PTHR43622:SF1">
    <property type="entry name" value="3-DEHYDROQUINATE SYNTHASE"/>
    <property type="match status" value="1"/>
</dbReference>
<evidence type="ECO:0000313" key="15">
    <source>
        <dbReference type="Proteomes" id="UP000295215"/>
    </source>
</evidence>
<dbReference type="PANTHER" id="PTHR43622">
    <property type="entry name" value="3-DEHYDROQUINATE SYNTHASE"/>
    <property type="match status" value="1"/>
</dbReference>
<evidence type="ECO:0000256" key="2">
    <source>
        <dbReference type="ARBA" id="ARBA00001941"/>
    </source>
</evidence>
<dbReference type="Gene3D" id="1.20.1090.10">
    <property type="entry name" value="Dehydroquinate synthase-like - alpha domain"/>
    <property type="match status" value="1"/>
</dbReference>
<dbReference type="InterPro" id="IPR030963">
    <property type="entry name" value="DHQ_synth_fam"/>
</dbReference>
<dbReference type="InterPro" id="IPR050071">
    <property type="entry name" value="Dehydroquinate_synthase"/>
</dbReference>
<evidence type="ECO:0000256" key="4">
    <source>
        <dbReference type="ARBA" id="ARBA00003485"/>
    </source>
</evidence>
<sequence length="355" mass="40005">MKKIKTANYDICFGIEGYAVLGQYLNEKKYSKIIILTDSNCNEHCLPHFLSNLPTHILFEIIEIEPGEEFKNLEIFTGILQTMTELEADRKSVMITVGGGVVSDLGGFVASVYMRGIDCINIPTTLLAMVDASVGGKTGVDLEGIKNCVGTFSMPRMVIVDTSYLETLNGRQIRAGYAEMLKHGLIYDAAYYDYLKDISNIDFEDLSLLIFHSVYIKNEIVSQDPEESGLRKILNFGHTVGHAIESYFLTQNNKNPLLHGEAVAVGMVIEAYISTQLSSFSKDDYEDIKKTIHNIYEKVQIQADDIEQILSWIKFDKKNYNGNIYSVLLSNKGKAEYDFLISKDLVIRGFKEYLK</sequence>
<comment type="function">
    <text evidence="4">Catalyzes the conversion of 3-deoxy-D-arabino-heptulosonate 7-phosphate (DAHP) to dehydroquinate (DHQ).</text>
</comment>
<dbReference type="Pfam" id="PF01761">
    <property type="entry name" value="DHQ_synthase"/>
    <property type="match status" value="1"/>
</dbReference>
<reference evidence="14 15" key="1">
    <citation type="submission" date="2019-03" db="EMBL/GenBank/DDBJ databases">
        <title>Genomic Encyclopedia of Archaeal and Bacterial Type Strains, Phase II (KMG-II): from individual species to whole genera.</title>
        <authorList>
            <person name="Goeker M."/>
        </authorList>
    </citation>
    <scope>NUCLEOTIDE SEQUENCE [LARGE SCALE GENOMIC DNA]</scope>
    <source>
        <strain evidence="14 15">DSM 28213</strain>
    </source>
</reference>
<evidence type="ECO:0000256" key="6">
    <source>
        <dbReference type="ARBA" id="ARBA00022741"/>
    </source>
</evidence>
<comment type="cofactor">
    <cofactor evidence="1">
        <name>NAD(+)</name>
        <dbReference type="ChEBI" id="CHEBI:57540"/>
    </cofactor>
</comment>
<dbReference type="PIRSF" id="PIRSF001455">
    <property type="entry name" value="DHQ_synth"/>
    <property type="match status" value="1"/>
</dbReference>